<gene>
    <name evidence="1" type="ORF">X805_21130</name>
</gene>
<evidence type="ECO:0000313" key="1">
    <source>
        <dbReference type="EMBL" id="KDB52291.1"/>
    </source>
</evidence>
<dbReference type="EMBL" id="AZRA01000052">
    <property type="protein sequence ID" value="KDB52291.1"/>
    <property type="molecule type" value="Genomic_DNA"/>
</dbReference>
<dbReference type="Gene3D" id="3.20.20.220">
    <property type="match status" value="1"/>
</dbReference>
<dbReference type="Proteomes" id="UP000026714">
    <property type="component" value="Unassembled WGS sequence"/>
</dbReference>
<sequence length="276" mass="30033">MAGVSRGAAQCRAPSRGSIRFDEVLAAAVRLARWRMGACVSYRPEADESPAEVAARLIGSMARLSELPAEAALLVQPAALGQDAVQMMRLLAAARSRAMPVTLDLVAPEATGRLIDQLAMLRVHHDRLGLSLSADRESSLHDADRACEAGVRLRLVHERWADTGAARRQSTEAFERLVDRVAGRAAQVMLACHDPQTLDRSVEQLRRAGSAVTLELQPDQPRQGVLWVARSRQVPVRSLLHYGRPAAPTRLGTLARQPRVLWWSTLSSGLSTLLPA</sequence>
<dbReference type="STRING" id="34103.SAMN05421778_12069"/>
<reference evidence="1 2" key="1">
    <citation type="journal article" date="2014" name="FEMS Microbiol. Ecol.">
        <title>Sphaerotilus natans encrusted with nanoball-shaped Fe(III) oxide minerals formed by nitrate-reducing mixotrophic Fe(II) oxidation.</title>
        <authorList>
            <person name="Park S."/>
            <person name="Kim D.H."/>
            <person name="Lee J.H."/>
            <person name="Hur H.G."/>
        </authorList>
    </citation>
    <scope>NUCLEOTIDE SEQUENCE [LARGE SCALE GENOMIC DNA]</scope>
    <source>
        <strain evidence="1 2">DSM 6575</strain>
    </source>
</reference>
<evidence type="ECO:0008006" key="3">
    <source>
        <dbReference type="Google" id="ProtNLM"/>
    </source>
</evidence>
<comment type="caution">
    <text evidence="1">The sequence shown here is derived from an EMBL/GenBank/DDBJ whole genome shotgun (WGS) entry which is preliminary data.</text>
</comment>
<proteinExistence type="predicted"/>
<organism evidence="1 2">
    <name type="scientific">Sphaerotilus natans subsp. natans DSM 6575</name>
    <dbReference type="NCBI Taxonomy" id="1286631"/>
    <lineage>
        <taxon>Bacteria</taxon>
        <taxon>Pseudomonadati</taxon>
        <taxon>Pseudomonadota</taxon>
        <taxon>Betaproteobacteria</taxon>
        <taxon>Burkholderiales</taxon>
        <taxon>Sphaerotilaceae</taxon>
        <taxon>Sphaerotilus</taxon>
    </lineage>
</organism>
<name>A0A059KLE9_9BURK</name>
<dbReference type="eggNOG" id="COG0506">
    <property type="taxonomic scope" value="Bacteria"/>
</dbReference>
<keyword evidence="2" id="KW-1185">Reference proteome</keyword>
<evidence type="ECO:0000313" key="2">
    <source>
        <dbReference type="Proteomes" id="UP000026714"/>
    </source>
</evidence>
<protein>
    <recommendedName>
        <fullName evidence="3">Proline dehydrogenase domain-containing protein</fullName>
    </recommendedName>
</protein>
<dbReference type="AlphaFoldDB" id="A0A059KLE9"/>
<accession>A0A059KLE9</accession>